<protein>
    <submittedName>
        <fullName evidence="1">Uncharacterized protein</fullName>
    </submittedName>
</protein>
<name>A0A9D3X6E0_9SAUR</name>
<dbReference type="Proteomes" id="UP000827986">
    <property type="component" value="Unassembled WGS sequence"/>
</dbReference>
<proteinExistence type="predicted"/>
<accession>A0A9D3X6E0</accession>
<reference evidence="1" key="1">
    <citation type="submission" date="2021-09" db="EMBL/GenBank/DDBJ databases">
        <title>The genome of Mauremys mutica provides insights into the evolution of semi-aquatic lifestyle.</title>
        <authorList>
            <person name="Gong S."/>
            <person name="Gao Y."/>
        </authorList>
    </citation>
    <scope>NUCLEOTIDE SEQUENCE</scope>
    <source>
        <strain evidence="1">MM-2020</strain>
        <tissue evidence="1">Muscle</tissue>
    </source>
</reference>
<sequence>MVPLPVTTDAVSVFDSSNHTSLLLWNKRRTLHPNLWILRLKAWFLCGSSPEKHHALK</sequence>
<dbReference type="AlphaFoldDB" id="A0A9D3X6E0"/>
<dbReference type="EMBL" id="JAHDVG010000482">
    <property type="protein sequence ID" value="KAH1173756.1"/>
    <property type="molecule type" value="Genomic_DNA"/>
</dbReference>
<evidence type="ECO:0000313" key="1">
    <source>
        <dbReference type="EMBL" id="KAH1173756.1"/>
    </source>
</evidence>
<comment type="caution">
    <text evidence="1">The sequence shown here is derived from an EMBL/GenBank/DDBJ whole genome shotgun (WGS) entry which is preliminary data.</text>
</comment>
<evidence type="ECO:0000313" key="2">
    <source>
        <dbReference type="Proteomes" id="UP000827986"/>
    </source>
</evidence>
<organism evidence="1 2">
    <name type="scientific">Mauremys mutica</name>
    <name type="common">yellowpond turtle</name>
    <dbReference type="NCBI Taxonomy" id="74926"/>
    <lineage>
        <taxon>Eukaryota</taxon>
        <taxon>Metazoa</taxon>
        <taxon>Chordata</taxon>
        <taxon>Craniata</taxon>
        <taxon>Vertebrata</taxon>
        <taxon>Euteleostomi</taxon>
        <taxon>Archelosauria</taxon>
        <taxon>Testudinata</taxon>
        <taxon>Testudines</taxon>
        <taxon>Cryptodira</taxon>
        <taxon>Durocryptodira</taxon>
        <taxon>Testudinoidea</taxon>
        <taxon>Geoemydidae</taxon>
        <taxon>Geoemydinae</taxon>
        <taxon>Mauremys</taxon>
    </lineage>
</organism>
<gene>
    <name evidence="1" type="ORF">KIL84_017595</name>
</gene>
<feature type="non-terminal residue" evidence="1">
    <location>
        <position position="57"/>
    </location>
</feature>
<keyword evidence="2" id="KW-1185">Reference proteome</keyword>